<reference evidence="3" key="1">
    <citation type="journal article" date="2017" name="J. Biotechnol.">
        <title>Complete genome sequence of Novosphingobium resinovorum SA1, a versatile xenobiotic-degrading bacterium capable of utilizing sulfanilic acid.</title>
        <authorList>
            <person name="Hegedus B."/>
            <person name="Kos P.B."/>
            <person name="Balint B."/>
            <person name="Maroti G."/>
            <person name="Gan H.M."/>
            <person name="Perei K."/>
            <person name="Rakhely G."/>
        </authorList>
    </citation>
    <scope>NUCLEOTIDE SEQUENCE [LARGE SCALE GENOMIC DNA]</scope>
    <source>
        <strain evidence="3">SA1</strain>
    </source>
</reference>
<name>A0A1D8A543_9SPHN</name>
<protein>
    <submittedName>
        <fullName evidence="2">Uncharacterized protein</fullName>
    </submittedName>
</protein>
<proteinExistence type="predicted"/>
<evidence type="ECO:0000313" key="3">
    <source>
        <dbReference type="Proteomes" id="UP000094626"/>
    </source>
</evidence>
<evidence type="ECO:0000256" key="1">
    <source>
        <dbReference type="SAM" id="SignalP"/>
    </source>
</evidence>
<organism evidence="2 3">
    <name type="scientific">Novosphingobium resinovorum</name>
    <dbReference type="NCBI Taxonomy" id="158500"/>
    <lineage>
        <taxon>Bacteria</taxon>
        <taxon>Pseudomonadati</taxon>
        <taxon>Pseudomonadota</taxon>
        <taxon>Alphaproteobacteria</taxon>
        <taxon>Sphingomonadales</taxon>
        <taxon>Sphingomonadaceae</taxon>
        <taxon>Novosphingobium</taxon>
    </lineage>
</organism>
<evidence type="ECO:0000313" key="2">
    <source>
        <dbReference type="EMBL" id="AOR77225.1"/>
    </source>
</evidence>
<dbReference type="AlphaFoldDB" id="A0A1D8A543"/>
<keyword evidence="1" id="KW-0732">Signal</keyword>
<sequence>MVPENVMHRIFTHIAAAALGVCALARASIDFVAVVASDISRVVLSAVAALVDLVPAFATGDEFRFANSHPRSIFETRRAGLA</sequence>
<feature type="chain" id="PRO_5009104778" evidence="1">
    <location>
        <begin position="28"/>
        <end position="82"/>
    </location>
</feature>
<accession>A0A1D8A543</accession>
<gene>
    <name evidence="2" type="ORF">BES08_11030</name>
</gene>
<dbReference type="KEGG" id="nre:BES08_11030"/>
<dbReference type="EMBL" id="CP017075">
    <property type="protein sequence ID" value="AOR77225.1"/>
    <property type="molecule type" value="Genomic_DNA"/>
</dbReference>
<feature type="signal peptide" evidence="1">
    <location>
        <begin position="1"/>
        <end position="27"/>
    </location>
</feature>
<dbReference type="Proteomes" id="UP000094626">
    <property type="component" value="Chromosome"/>
</dbReference>
<keyword evidence="3" id="KW-1185">Reference proteome</keyword>